<dbReference type="NCBIfam" id="TIGR00879">
    <property type="entry name" value="SP"/>
    <property type="match status" value="1"/>
</dbReference>
<evidence type="ECO:0000256" key="4">
    <source>
        <dbReference type="ARBA" id="ARBA00022692"/>
    </source>
</evidence>
<dbReference type="FunFam" id="1.20.1250.20:FF:000073">
    <property type="entry name" value="MFS myo-inositol transporter, putative"/>
    <property type="match status" value="1"/>
</dbReference>
<dbReference type="SUPFAM" id="SSF103473">
    <property type="entry name" value="MFS general substrate transporter"/>
    <property type="match status" value="1"/>
</dbReference>
<keyword evidence="3" id="KW-0813">Transport</keyword>
<proteinExistence type="inferred from homology"/>
<dbReference type="InterPro" id="IPR003663">
    <property type="entry name" value="Sugar/inositol_transpt"/>
</dbReference>
<dbReference type="InterPro" id="IPR036259">
    <property type="entry name" value="MFS_trans_sf"/>
</dbReference>
<feature type="transmembrane region" description="Helical" evidence="7">
    <location>
        <begin position="195"/>
        <end position="213"/>
    </location>
</feature>
<dbReference type="PROSITE" id="PS00217">
    <property type="entry name" value="SUGAR_TRANSPORT_2"/>
    <property type="match status" value="1"/>
</dbReference>
<dbReference type="InterPro" id="IPR050814">
    <property type="entry name" value="Myo-inositol_Transporter"/>
</dbReference>
<keyword evidence="5 7" id="KW-1133">Transmembrane helix</keyword>
<gene>
    <name evidence="9" type="ORF">UFOPK3522_01039</name>
    <name evidence="10" type="ORF">UFOPK4175_00258</name>
</gene>
<feature type="transmembrane region" description="Helical" evidence="7">
    <location>
        <begin position="64"/>
        <end position="84"/>
    </location>
</feature>
<dbReference type="GO" id="GO:0022857">
    <property type="term" value="F:transmembrane transporter activity"/>
    <property type="evidence" value="ECO:0007669"/>
    <property type="project" value="InterPro"/>
</dbReference>
<accession>A0A6J7RNJ9</accession>
<dbReference type="GO" id="GO:0016020">
    <property type="term" value="C:membrane"/>
    <property type="evidence" value="ECO:0007669"/>
    <property type="project" value="UniProtKB-SubCell"/>
</dbReference>
<keyword evidence="4 7" id="KW-0812">Transmembrane</keyword>
<feature type="transmembrane region" description="Helical" evidence="7">
    <location>
        <begin position="160"/>
        <end position="183"/>
    </location>
</feature>
<feature type="transmembrane region" description="Helical" evidence="7">
    <location>
        <begin position="136"/>
        <end position="154"/>
    </location>
</feature>
<feature type="transmembrane region" description="Helical" evidence="7">
    <location>
        <begin position="109"/>
        <end position="129"/>
    </location>
</feature>
<comment type="similarity">
    <text evidence="2">Belongs to the major facilitator superfamily. Sugar transporter (TC 2.A.1.1) family.</text>
</comment>
<dbReference type="Pfam" id="PF00083">
    <property type="entry name" value="Sugar_tr"/>
    <property type="match status" value="1"/>
</dbReference>
<name>A0A6J7RNJ9_9ZZZZ</name>
<organism evidence="10">
    <name type="scientific">freshwater metagenome</name>
    <dbReference type="NCBI Taxonomy" id="449393"/>
    <lineage>
        <taxon>unclassified sequences</taxon>
        <taxon>metagenomes</taxon>
        <taxon>ecological metagenomes</taxon>
    </lineage>
</organism>
<dbReference type="PROSITE" id="PS50850">
    <property type="entry name" value="MFS"/>
    <property type="match status" value="1"/>
</dbReference>
<sequence>MILRWCSATPGSHAASSVFCAPRLLLTGRGSRFSVKTSIGGESVSTEQSAPQASLEEKPRNKAVFKWVLMIALVTFFAGLLFGYDQGVISGALKGIGNSFNVGDGAKQIITSWVTLGALIAALVAGMSADRFGRRPVLLAAGLLFIAGAVIQAVTPGVEILVLGRLITGFGIGFASVIAPLYAAEMAPQRIRGRIVSTYQLAITFGIFIAYLVSDLLDSAEWRTMFLLAAVPGVILIICVMIVPESSRWYVKMGRKDKARESLSKVTEPAEVEKELSEVEAQVNAEAADGEATWAEVFSPRVRKALIVGVGLAIFQQITGINAIIYYASTIFESAGLVSTKSQTVATLYCVGLTNVLATFIAVAYIDRFGRRPLLLMGFIGMFVSLCAVAIGFGTQSTADTGAGPSIVGIITMVGLVVFIASFAFSLGPVVWTIISEIYPGRVRGKAVSFATAANWGAAFLVAEFFLTLTSGIGESATFFLFAAMCILGFIFTWRYVPETRGRSLEEIQEMWNKGGSIKSWDETAPKP</sequence>
<dbReference type="PANTHER" id="PTHR48020">
    <property type="entry name" value="PROTON MYO-INOSITOL COTRANSPORTER"/>
    <property type="match status" value="1"/>
</dbReference>
<evidence type="ECO:0000256" key="5">
    <source>
        <dbReference type="ARBA" id="ARBA00022989"/>
    </source>
</evidence>
<keyword evidence="6 7" id="KW-0472">Membrane</keyword>
<dbReference type="PANTHER" id="PTHR48020:SF12">
    <property type="entry name" value="PROTON MYO-INOSITOL COTRANSPORTER"/>
    <property type="match status" value="1"/>
</dbReference>
<dbReference type="InterPro" id="IPR020846">
    <property type="entry name" value="MFS_dom"/>
</dbReference>
<dbReference type="InterPro" id="IPR005828">
    <property type="entry name" value="MFS_sugar_transport-like"/>
</dbReference>
<dbReference type="PROSITE" id="PS00216">
    <property type="entry name" value="SUGAR_TRANSPORT_1"/>
    <property type="match status" value="2"/>
</dbReference>
<evidence type="ECO:0000256" key="1">
    <source>
        <dbReference type="ARBA" id="ARBA00004141"/>
    </source>
</evidence>
<feature type="transmembrane region" description="Helical" evidence="7">
    <location>
        <begin position="346"/>
        <end position="366"/>
    </location>
</feature>
<dbReference type="PRINTS" id="PR00171">
    <property type="entry name" value="SUGRTRNSPORT"/>
</dbReference>
<protein>
    <submittedName>
        <fullName evidence="10">Unannotated protein</fullName>
    </submittedName>
</protein>
<evidence type="ECO:0000256" key="6">
    <source>
        <dbReference type="ARBA" id="ARBA00023136"/>
    </source>
</evidence>
<dbReference type="EMBL" id="CAFBPX010000027">
    <property type="protein sequence ID" value="CAB5030375.1"/>
    <property type="molecule type" value="Genomic_DNA"/>
</dbReference>
<evidence type="ECO:0000256" key="7">
    <source>
        <dbReference type="SAM" id="Phobius"/>
    </source>
</evidence>
<feature type="transmembrane region" description="Helical" evidence="7">
    <location>
        <begin position="305"/>
        <end position="326"/>
    </location>
</feature>
<feature type="transmembrane region" description="Helical" evidence="7">
    <location>
        <begin position="373"/>
        <end position="395"/>
    </location>
</feature>
<reference evidence="10" key="1">
    <citation type="submission" date="2020-05" db="EMBL/GenBank/DDBJ databases">
        <authorList>
            <person name="Chiriac C."/>
            <person name="Salcher M."/>
            <person name="Ghai R."/>
            <person name="Kavagutti S V."/>
        </authorList>
    </citation>
    <scope>NUCLEOTIDE SEQUENCE</scope>
</reference>
<evidence type="ECO:0000313" key="9">
    <source>
        <dbReference type="EMBL" id="CAB4345086.1"/>
    </source>
</evidence>
<dbReference type="AlphaFoldDB" id="A0A6J7RNJ9"/>
<dbReference type="InterPro" id="IPR005829">
    <property type="entry name" value="Sugar_transporter_CS"/>
</dbReference>
<dbReference type="Gene3D" id="1.20.1250.20">
    <property type="entry name" value="MFS general substrate transporter like domains"/>
    <property type="match status" value="1"/>
</dbReference>
<comment type="subcellular location">
    <subcellularLocation>
        <location evidence="1">Membrane</location>
        <topology evidence="1">Multi-pass membrane protein</topology>
    </subcellularLocation>
</comment>
<evidence type="ECO:0000256" key="2">
    <source>
        <dbReference type="ARBA" id="ARBA00010992"/>
    </source>
</evidence>
<evidence type="ECO:0000256" key="3">
    <source>
        <dbReference type="ARBA" id="ARBA00022448"/>
    </source>
</evidence>
<evidence type="ECO:0000259" key="8">
    <source>
        <dbReference type="PROSITE" id="PS50850"/>
    </source>
</evidence>
<feature type="transmembrane region" description="Helical" evidence="7">
    <location>
        <begin position="225"/>
        <end position="243"/>
    </location>
</feature>
<feature type="transmembrane region" description="Helical" evidence="7">
    <location>
        <begin position="407"/>
        <end position="435"/>
    </location>
</feature>
<evidence type="ECO:0000313" key="10">
    <source>
        <dbReference type="EMBL" id="CAB5030375.1"/>
    </source>
</evidence>
<feature type="transmembrane region" description="Helical" evidence="7">
    <location>
        <begin position="479"/>
        <end position="497"/>
    </location>
</feature>
<feature type="transmembrane region" description="Helical" evidence="7">
    <location>
        <begin position="447"/>
        <end position="467"/>
    </location>
</feature>
<dbReference type="EMBL" id="CAESAO010000090">
    <property type="protein sequence ID" value="CAB4345086.1"/>
    <property type="molecule type" value="Genomic_DNA"/>
</dbReference>
<feature type="domain" description="Major facilitator superfamily (MFS) profile" evidence="8">
    <location>
        <begin position="71"/>
        <end position="501"/>
    </location>
</feature>